<dbReference type="SMART" id="SM00987">
    <property type="entry name" value="UreE_C"/>
    <property type="match status" value="1"/>
</dbReference>
<dbReference type="Gene3D" id="3.40.470.10">
    <property type="entry name" value="Uracil-DNA glycosylase-like domain"/>
    <property type="match status" value="1"/>
</dbReference>
<accession>G5K1S7</accession>
<dbReference type="PANTHER" id="PTHR42160">
    <property type="entry name" value="URACIL-DNA GLYCOSYLASE SUPERFAMILY PROTEIN"/>
    <property type="match status" value="1"/>
</dbReference>
<dbReference type="STRING" id="764299.STRIC_2335"/>
<dbReference type="EMBL" id="AEUX02000005">
    <property type="protein sequence ID" value="EHI70272.1"/>
    <property type="molecule type" value="Genomic_DNA"/>
</dbReference>
<gene>
    <name evidence="2" type="ORF">STRIC_2335</name>
</gene>
<dbReference type="Pfam" id="PF03167">
    <property type="entry name" value="UDG"/>
    <property type="match status" value="1"/>
</dbReference>
<comment type="caution">
    <text evidence="2">The sequence shown here is derived from an EMBL/GenBank/DDBJ whole genome shotgun (WGS) entry which is preliminary data.</text>
</comment>
<dbReference type="SMART" id="SM00986">
    <property type="entry name" value="UDG"/>
    <property type="match status" value="1"/>
</dbReference>
<dbReference type="SUPFAM" id="SSF52141">
    <property type="entry name" value="Uracil-DNA glycosylase-like"/>
    <property type="match status" value="1"/>
</dbReference>
<dbReference type="InterPro" id="IPR036895">
    <property type="entry name" value="Uracil-DNA_glycosylase-like_sf"/>
</dbReference>
<evidence type="ECO:0000259" key="1">
    <source>
        <dbReference type="SMART" id="SM00986"/>
    </source>
</evidence>
<name>G5K1S7_9STRE</name>
<dbReference type="eggNOG" id="COG1573">
    <property type="taxonomic scope" value="Bacteria"/>
</dbReference>
<sequence>MLYKESDMDAICQAIMSDPDNQYYTKKGIKPLYTAPETAKILVVGQAPGIVAQETGLYWNDRSGVRLREWLGVDDKTFYNSGLFGILPMDFYYPGKGKAGDLPPRKAFAAKWHPPLLAKMPQLELTILVGWYAQRYYLMDQSYKNLTETVHHFQDYLPNVFPLVHPSPRTQIWLAKNPWFERELLPHLHKRVAGIIQK</sequence>
<dbReference type="InterPro" id="IPR047124">
    <property type="entry name" value="HI_0220.2"/>
</dbReference>
<dbReference type="InterPro" id="IPR005122">
    <property type="entry name" value="Uracil-DNA_glycosylase-like"/>
</dbReference>
<proteinExistence type="predicted"/>
<dbReference type="CDD" id="cd10033">
    <property type="entry name" value="UDG_like"/>
    <property type="match status" value="1"/>
</dbReference>
<keyword evidence="3" id="KW-1185">Reference proteome</keyword>
<dbReference type="AlphaFoldDB" id="G5K1S7"/>
<organism evidence="2 3">
    <name type="scientific">Streptococcus ictaluri 707-05</name>
    <dbReference type="NCBI Taxonomy" id="764299"/>
    <lineage>
        <taxon>Bacteria</taxon>
        <taxon>Bacillati</taxon>
        <taxon>Bacillota</taxon>
        <taxon>Bacilli</taxon>
        <taxon>Lactobacillales</taxon>
        <taxon>Streptococcaceae</taxon>
        <taxon>Streptococcus</taxon>
    </lineage>
</organism>
<protein>
    <submittedName>
        <fullName evidence="2">Uracil-DNA glycosylase family protein</fullName>
    </submittedName>
</protein>
<reference evidence="2 3" key="1">
    <citation type="journal article" date="2014" name="Int. J. Syst. Evol. Microbiol.">
        <title>Phylogenomics and the dynamic genome evolution of the genus Streptococcus.</title>
        <authorList>
            <consortium name="The Broad Institute Genome Sequencing Platform"/>
            <person name="Richards V.P."/>
            <person name="Palmer S.R."/>
            <person name="Pavinski Bitar P.D."/>
            <person name="Qin X."/>
            <person name="Weinstock G.M."/>
            <person name="Highlander S.K."/>
            <person name="Town C.D."/>
            <person name="Burne R.A."/>
            <person name="Stanhope M.J."/>
        </authorList>
    </citation>
    <scope>NUCLEOTIDE SEQUENCE [LARGE SCALE GENOMIC DNA]</scope>
    <source>
        <strain evidence="2 3">707-05</strain>
    </source>
</reference>
<dbReference type="Proteomes" id="UP000003330">
    <property type="component" value="Unassembled WGS sequence"/>
</dbReference>
<evidence type="ECO:0000313" key="2">
    <source>
        <dbReference type="EMBL" id="EHI70272.1"/>
    </source>
</evidence>
<feature type="domain" description="Uracil-DNA glycosylase-like" evidence="1">
    <location>
        <begin position="32"/>
        <end position="189"/>
    </location>
</feature>
<evidence type="ECO:0000313" key="3">
    <source>
        <dbReference type="Proteomes" id="UP000003330"/>
    </source>
</evidence>
<dbReference type="PANTHER" id="PTHR42160:SF1">
    <property type="entry name" value="URACIL-DNA GLYCOSYLASE SUPERFAMILY PROTEIN"/>
    <property type="match status" value="1"/>
</dbReference>